<evidence type="ECO:0000256" key="3">
    <source>
        <dbReference type="ARBA" id="ARBA00023235"/>
    </source>
</evidence>
<evidence type="ECO:0000256" key="4">
    <source>
        <dbReference type="RuleBase" id="RU363019"/>
    </source>
</evidence>
<keyword evidence="2 4" id="KW-0697">Rotamase</keyword>
<evidence type="ECO:0000313" key="7">
    <source>
        <dbReference type="EMBL" id="HIX05472.1"/>
    </source>
</evidence>
<keyword evidence="3 4" id="KW-0413">Isomerase</keyword>
<feature type="domain" description="PPIase cyclophilin-type" evidence="6">
    <location>
        <begin position="51"/>
        <end position="234"/>
    </location>
</feature>
<feature type="region of interest" description="Disordered" evidence="5">
    <location>
        <begin position="236"/>
        <end position="259"/>
    </location>
</feature>
<dbReference type="CDD" id="cd00317">
    <property type="entry name" value="cyclophilin"/>
    <property type="match status" value="1"/>
</dbReference>
<dbReference type="InterPro" id="IPR029000">
    <property type="entry name" value="Cyclophilin-like_dom_sf"/>
</dbReference>
<feature type="signal peptide" evidence="4">
    <location>
        <begin position="1"/>
        <end position="19"/>
    </location>
</feature>
<evidence type="ECO:0000259" key="6">
    <source>
        <dbReference type="PROSITE" id="PS50072"/>
    </source>
</evidence>
<gene>
    <name evidence="7" type="ORF">H9865_05115</name>
</gene>
<protein>
    <recommendedName>
        <fullName evidence="4">Peptidyl-prolyl cis-trans isomerase</fullName>
        <shortName evidence="4">PPIase</shortName>
        <ecNumber evidence="4">5.2.1.8</ecNumber>
    </recommendedName>
</protein>
<dbReference type="EMBL" id="DXFW01000013">
    <property type="protein sequence ID" value="HIX05472.1"/>
    <property type="molecule type" value="Genomic_DNA"/>
</dbReference>
<dbReference type="EC" id="5.2.1.8" evidence="4"/>
<feature type="compositionally biased region" description="Low complexity" evidence="5">
    <location>
        <begin position="238"/>
        <end position="259"/>
    </location>
</feature>
<evidence type="ECO:0000256" key="5">
    <source>
        <dbReference type="SAM" id="MobiDB-lite"/>
    </source>
</evidence>
<dbReference type="SUPFAM" id="SSF50891">
    <property type="entry name" value="Cyclophilin-like"/>
    <property type="match status" value="1"/>
</dbReference>
<dbReference type="GO" id="GO:0003755">
    <property type="term" value="F:peptidyl-prolyl cis-trans isomerase activity"/>
    <property type="evidence" value="ECO:0007669"/>
    <property type="project" value="UniProtKB-UniRule"/>
</dbReference>
<proteinExistence type="inferred from homology"/>
<comment type="catalytic activity">
    <reaction evidence="4">
        <text>[protein]-peptidylproline (omega=180) = [protein]-peptidylproline (omega=0)</text>
        <dbReference type="Rhea" id="RHEA:16237"/>
        <dbReference type="Rhea" id="RHEA-COMP:10747"/>
        <dbReference type="Rhea" id="RHEA-COMP:10748"/>
        <dbReference type="ChEBI" id="CHEBI:83833"/>
        <dbReference type="ChEBI" id="CHEBI:83834"/>
        <dbReference type="EC" id="5.2.1.8"/>
    </reaction>
</comment>
<dbReference type="Pfam" id="PF00160">
    <property type="entry name" value="Pro_isomerase"/>
    <property type="match status" value="1"/>
</dbReference>
<evidence type="ECO:0000313" key="8">
    <source>
        <dbReference type="Proteomes" id="UP000824193"/>
    </source>
</evidence>
<comment type="caution">
    <text evidence="7">The sequence shown here is derived from an EMBL/GenBank/DDBJ whole genome shotgun (WGS) entry which is preliminary data.</text>
</comment>
<reference evidence="7" key="1">
    <citation type="journal article" date="2021" name="PeerJ">
        <title>Extensive microbial diversity within the chicken gut microbiome revealed by metagenomics and culture.</title>
        <authorList>
            <person name="Gilroy R."/>
            <person name="Ravi A."/>
            <person name="Getino M."/>
            <person name="Pursley I."/>
            <person name="Horton D.L."/>
            <person name="Alikhan N.F."/>
            <person name="Baker D."/>
            <person name="Gharbi K."/>
            <person name="Hall N."/>
            <person name="Watson M."/>
            <person name="Adriaenssens E.M."/>
            <person name="Foster-Nyarko E."/>
            <person name="Jarju S."/>
            <person name="Secka A."/>
            <person name="Antonio M."/>
            <person name="Oren A."/>
            <person name="Chaudhuri R.R."/>
            <person name="La Ragione R."/>
            <person name="Hildebrand F."/>
            <person name="Pallen M.J."/>
        </authorList>
    </citation>
    <scope>NUCLEOTIDE SEQUENCE</scope>
    <source>
        <strain evidence="7">2239</strain>
    </source>
</reference>
<dbReference type="PANTHER" id="PTHR45625">
    <property type="entry name" value="PEPTIDYL-PROLYL CIS-TRANS ISOMERASE-RELATED"/>
    <property type="match status" value="1"/>
</dbReference>
<evidence type="ECO:0000256" key="2">
    <source>
        <dbReference type="ARBA" id="ARBA00023110"/>
    </source>
</evidence>
<dbReference type="AlphaFoldDB" id="A0A9D2AE20"/>
<dbReference type="PROSITE" id="PS51257">
    <property type="entry name" value="PROKAR_LIPOPROTEIN"/>
    <property type="match status" value="1"/>
</dbReference>
<organism evidence="7 8">
    <name type="scientific">Candidatus Allofournierella pullicola</name>
    <dbReference type="NCBI Taxonomy" id="2838596"/>
    <lineage>
        <taxon>Bacteria</taxon>
        <taxon>Bacillati</taxon>
        <taxon>Bacillota</taxon>
        <taxon>Clostridia</taxon>
        <taxon>Eubacteriales</taxon>
        <taxon>Oscillospiraceae</taxon>
        <taxon>Allofournierella</taxon>
    </lineage>
</organism>
<comment type="similarity">
    <text evidence="4">Belongs to the cyclophilin-type PPIase family.</text>
</comment>
<dbReference type="PRINTS" id="PR00153">
    <property type="entry name" value="CSAPPISMRASE"/>
</dbReference>
<comment type="function">
    <text evidence="1 4">PPIases accelerate the folding of proteins. It catalyzes the cis-trans isomerization of proline imidic peptide bonds in oligopeptides.</text>
</comment>
<dbReference type="Proteomes" id="UP000824193">
    <property type="component" value="Unassembled WGS sequence"/>
</dbReference>
<reference evidence="7" key="2">
    <citation type="submission" date="2021-04" db="EMBL/GenBank/DDBJ databases">
        <authorList>
            <person name="Gilroy R."/>
        </authorList>
    </citation>
    <scope>NUCLEOTIDE SEQUENCE</scope>
    <source>
        <strain evidence="7">2239</strain>
    </source>
</reference>
<sequence>MRRFAFLAACLMAAGVLTGCGGDPQPGDTVKRPAFESSEVQFTAPAEGDTIAIFDTSAGEVRAVLYPDLAPMAVDNFMGLVNQGYYNGLTFHRAEYGFVVQSGDGTGTGLGGSTIWNGNPFPDEYTDKLHHYAGALCAANSPDADPSTTSQFYFVQALPSSVDKAARETLEGAGVRQEVIDAYAAVGGLPYLDNTDTVFGQVYEGMDVVDAIAGGEKGEDGQILEPVTINSVTISTYGAPDPEPASAPASAPASGSAAE</sequence>
<evidence type="ECO:0000256" key="1">
    <source>
        <dbReference type="ARBA" id="ARBA00002388"/>
    </source>
</evidence>
<feature type="chain" id="PRO_5039742206" description="Peptidyl-prolyl cis-trans isomerase" evidence="4">
    <location>
        <begin position="20"/>
        <end position="259"/>
    </location>
</feature>
<dbReference type="InterPro" id="IPR002130">
    <property type="entry name" value="Cyclophilin-type_PPIase_dom"/>
</dbReference>
<dbReference type="PROSITE" id="PS50072">
    <property type="entry name" value="CSA_PPIASE_2"/>
    <property type="match status" value="1"/>
</dbReference>
<dbReference type="Gene3D" id="2.40.100.10">
    <property type="entry name" value="Cyclophilin-like"/>
    <property type="match status" value="1"/>
</dbReference>
<name>A0A9D2AE20_9FIRM</name>
<dbReference type="InterPro" id="IPR044666">
    <property type="entry name" value="Cyclophilin_A-like"/>
</dbReference>
<keyword evidence="4" id="KW-0732">Signal</keyword>
<dbReference type="PANTHER" id="PTHR45625:SF4">
    <property type="entry name" value="PEPTIDYLPROLYL ISOMERASE DOMAIN AND WD REPEAT-CONTAINING PROTEIN 1"/>
    <property type="match status" value="1"/>
</dbReference>
<accession>A0A9D2AE20</accession>